<name>A0A0F9GQG3_9ZZZZ</name>
<dbReference type="EMBL" id="LAZR01019383">
    <property type="protein sequence ID" value="KKL92751.1"/>
    <property type="molecule type" value="Genomic_DNA"/>
</dbReference>
<comment type="caution">
    <text evidence="1">The sequence shown here is derived from an EMBL/GenBank/DDBJ whole genome shotgun (WGS) entry which is preliminary data.</text>
</comment>
<organism evidence="1">
    <name type="scientific">marine sediment metagenome</name>
    <dbReference type="NCBI Taxonomy" id="412755"/>
    <lineage>
        <taxon>unclassified sequences</taxon>
        <taxon>metagenomes</taxon>
        <taxon>ecological metagenomes</taxon>
    </lineage>
</organism>
<accession>A0A0F9GQG3</accession>
<proteinExistence type="predicted"/>
<sequence>MRTQEQIVEQIENRKGDDILGFETREYLNFLEFEHAKPYLKEGTKPEQWGQPTENSTKNILSIMLDYMPFAWKKAKTCRGISASRSISHYVGWIWMLDDGFEIDADSYCHYGKNLLREICKQYGWNPKQWDMTALE</sequence>
<dbReference type="AlphaFoldDB" id="A0A0F9GQG3"/>
<protein>
    <submittedName>
        <fullName evidence="1">Uncharacterized protein</fullName>
    </submittedName>
</protein>
<reference evidence="1" key="1">
    <citation type="journal article" date="2015" name="Nature">
        <title>Complex archaea that bridge the gap between prokaryotes and eukaryotes.</title>
        <authorList>
            <person name="Spang A."/>
            <person name="Saw J.H."/>
            <person name="Jorgensen S.L."/>
            <person name="Zaremba-Niedzwiedzka K."/>
            <person name="Martijn J."/>
            <person name="Lind A.E."/>
            <person name="van Eijk R."/>
            <person name="Schleper C."/>
            <person name="Guy L."/>
            <person name="Ettema T.J."/>
        </authorList>
    </citation>
    <scope>NUCLEOTIDE SEQUENCE</scope>
</reference>
<evidence type="ECO:0000313" key="1">
    <source>
        <dbReference type="EMBL" id="KKL92751.1"/>
    </source>
</evidence>
<gene>
    <name evidence="1" type="ORF">LCGC14_1881550</name>
</gene>